<dbReference type="AlphaFoldDB" id="A0A6L7F411"/>
<feature type="transmembrane region" description="Helical" evidence="1">
    <location>
        <begin position="174"/>
        <end position="193"/>
    </location>
</feature>
<proteinExistence type="predicted"/>
<keyword evidence="1" id="KW-0812">Transmembrane</keyword>
<sequence length="233" mass="23243">MTEPLPALRADAVVRALRGAVTGSVAWTLGLLAHVAAGGLLPGPGWLVATLLAACGVGAAALGAPARLPGLVALVAGGQFAVHLVLTALAGHGPHPVARPVSPATLVPSYDGPRRGSLYDLTTGAGTERLAAGPPHWVQHVVDDISGPHALMALAHLVAASAVAAWLAVGESALWVLVCLLAVGVLALVRLAVPVAAPSRSLLPASALTRLARPLPPPLLGALARRGPPRVLA</sequence>
<dbReference type="RefSeq" id="WP_160879908.1">
    <property type="nucleotide sequence ID" value="NZ_WUEK01000016.1"/>
</dbReference>
<evidence type="ECO:0000256" key="1">
    <source>
        <dbReference type="SAM" id="Phobius"/>
    </source>
</evidence>
<dbReference type="Proteomes" id="UP000473325">
    <property type="component" value="Unassembled WGS sequence"/>
</dbReference>
<reference evidence="2 3" key="1">
    <citation type="submission" date="2019-12" db="EMBL/GenBank/DDBJ databases">
        <authorList>
            <person name="Kun Z."/>
        </authorList>
    </citation>
    <scope>NUCLEOTIDE SEQUENCE [LARGE SCALE GENOMIC DNA]</scope>
    <source>
        <strain evidence="2 3">YIM 123512</strain>
    </source>
</reference>
<feature type="transmembrane region" description="Helical" evidence="1">
    <location>
        <begin position="70"/>
        <end position="90"/>
    </location>
</feature>
<keyword evidence="3" id="KW-1185">Reference proteome</keyword>
<organism evidence="2 3">
    <name type="scientific">Nocardioides flavescens</name>
    <dbReference type="NCBI Taxonomy" id="2691959"/>
    <lineage>
        <taxon>Bacteria</taxon>
        <taxon>Bacillati</taxon>
        <taxon>Actinomycetota</taxon>
        <taxon>Actinomycetes</taxon>
        <taxon>Propionibacteriales</taxon>
        <taxon>Nocardioidaceae</taxon>
        <taxon>Nocardioides</taxon>
    </lineage>
</organism>
<protein>
    <submittedName>
        <fullName evidence="2">Uncharacterized protein</fullName>
    </submittedName>
</protein>
<name>A0A6L7F411_9ACTN</name>
<feature type="transmembrane region" description="Helical" evidence="1">
    <location>
        <begin position="45"/>
        <end position="64"/>
    </location>
</feature>
<gene>
    <name evidence="2" type="ORF">GRQ65_20755</name>
</gene>
<dbReference type="EMBL" id="WUEK01000016">
    <property type="protein sequence ID" value="MXG91977.1"/>
    <property type="molecule type" value="Genomic_DNA"/>
</dbReference>
<keyword evidence="1" id="KW-1133">Transmembrane helix</keyword>
<feature type="transmembrane region" description="Helical" evidence="1">
    <location>
        <begin position="12"/>
        <end position="33"/>
    </location>
</feature>
<keyword evidence="1" id="KW-0472">Membrane</keyword>
<accession>A0A6L7F411</accession>
<evidence type="ECO:0000313" key="2">
    <source>
        <dbReference type="EMBL" id="MXG91977.1"/>
    </source>
</evidence>
<feature type="transmembrane region" description="Helical" evidence="1">
    <location>
        <begin position="150"/>
        <end position="168"/>
    </location>
</feature>
<evidence type="ECO:0000313" key="3">
    <source>
        <dbReference type="Proteomes" id="UP000473325"/>
    </source>
</evidence>
<comment type="caution">
    <text evidence="2">The sequence shown here is derived from an EMBL/GenBank/DDBJ whole genome shotgun (WGS) entry which is preliminary data.</text>
</comment>